<dbReference type="Gene3D" id="3.40.50.880">
    <property type="match status" value="1"/>
</dbReference>
<proteinExistence type="inferred from homology"/>
<evidence type="ECO:0000259" key="2">
    <source>
        <dbReference type="Pfam" id="PF01965"/>
    </source>
</evidence>
<comment type="caution">
    <text evidence="3">The sequence shown here is derived from an EMBL/GenBank/DDBJ whole genome shotgun (WGS) entry which is preliminary data.</text>
</comment>
<dbReference type="PANTHER" id="PTHR42733">
    <property type="entry name" value="DJ-1 PROTEIN"/>
    <property type="match status" value="1"/>
</dbReference>
<dbReference type="InterPro" id="IPR002818">
    <property type="entry name" value="DJ-1/PfpI"/>
</dbReference>
<dbReference type="EMBL" id="JACTVA010000004">
    <property type="protein sequence ID" value="MBC9206025.1"/>
    <property type="molecule type" value="Genomic_DNA"/>
</dbReference>
<evidence type="ECO:0000313" key="3">
    <source>
        <dbReference type="EMBL" id="MBC9206025.1"/>
    </source>
</evidence>
<dbReference type="NCBIfam" id="TIGR01382">
    <property type="entry name" value="PfpI"/>
    <property type="match status" value="1"/>
</dbReference>
<dbReference type="Pfam" id="PF01965">
    <property type="entry name" value="DJ-1_PfpI"/>
    <property type="match status" value="1"/>
</dbReference>
<feature type="domain" description="DJ-1/PfpI" evidence="2">
    <location>
        <begin position="8"/>
        <end position="183"/>
    </location>
</feature>
<gene>
    <name evidence="3" type="ORF">IBL26_04195</name>
</gene>
<dbReference type="PANTHER" id="PTHR42733:SF12">
    <property type="entry name" value="PROTEINASE"/>
    <property type="match status" value="1"/>
</dbReference>
<keyword evidence="3" id="KW-0315">Glutamine amidotransferase</keyword>
<protein>
    <submittedName>
        <fullName evidence="3">Type 1 glutamine amidotransferase</fullName>
    </submittedName>
</protein>
<evidence type="ECO:0000313" key="4">
    <source>
        <dbReference type="Proteomes" id="UP000626026"/>
    </source>
</evidence>
<dbReference type="PROSITE" id="PS51276">
    <property type="entry name" value="PEPTIDASE_C56_PFPI"/>
    <property type="match status" value="1"/>
</dbReference>
<name>A0ABR7RHK4_9PROT</name>
<accession>A0ABR7RHK4</accession>
<sequence length="195" mass="20854">MPDIRQAHILVLATDGFEQSELLVPVEQLRAKGATVDVVAPEQTQQPGKIVAWNGEASPPNWGEVVKVDKALSAVKAADYDAIVLPGGQINPDKLRGEQQAIALIQDFARNGKVVAAICHAPWLLVEAGLTKGRRMTSFASIQTDVKNGGANWVDQEVVTDKGIVTSRSPKDLDAFVAKIVEEIGEGNHGDRMAA</sequence>
<dbReference type="Proteomes" id="UP000626026">
    <property type="component" value="Unassembled WGS sequence"/>
</dbReference>
<organism evidence="3 4">
    <name type="scientific">Teichococcus aerophilus</name>
    <dbReference type="NCBI Taxonomy" id="1224513"/>
    <lineage>
        <taxon>Bacteria</taxon>
        <taxon>Pseudomonadati</taxon>
        <taxon>Pseudomonadota</taxon>
        <taxon>Alphaproteobacteria</taxon>
        <taxon>Acetobacterales</taxon>
        <taxon>Roseomonadaceae</taxon>
        <taxon>Roseomonas</taxon>
    </lineage>
</organism>
<reference evidence="3 4" key="1">
    <citation type="journal article" date="2013" name="Int. J. Syst. Evol. Microbiol.">
        <title>Roseomonas aerophila sp. nov., isolated from air.</title>
        <authorList>
            <person name="Kim S.J."/>
            <person name="Weon H.Y."/>
            <person name="Ahn J.H."/>
            <person name="Hong S.B."/>
            <person name="Seok S.J."/>
            <person name="Whang K.S."/>
            <person name="Kwon S.W."/>
        </authorList>
    </citation>
    <scope>NUCLEOTIDE SEQUENCE [LARGE SCALE GENOMIC DNA]</scope>
    <source>
        <strain evidence="3 4">NBRC 108923</strain>
    </source>
</reference>
<keyword evidence="4" id="KW-1185">Reference proteome</keyword>
<dbReference type="CDD" id="cd03134">
    <property type="entry name" value="GATase1_PfpI_like"/>
    <property type="match status" value="1"/>
</dbReference>
<evidence type="ECO:0000256" key="1">
    <source>
        <dbReference type="ARBA" id="ARBA00008542"/>
    </source>
</evidence>
<comment type="similarity">
    <text evidence="1">Belongs to the peptidase C56 family.</text>
</comment>
<dbReference type="RefSeq" id="WP_187783193.1">
    <property type="nucleotide sequence ID" value="NZ_JACTVA010000004.1"/>
</dbReference>
<dbReference type="InterPro" id="IPR006286">
    <property type="entry name" value="C56_PfpI-like"/>
</dbReference>
<dbReference type="InterPro" id="IPR029062">
    <property type="entry name" value="Class_I_gatase-like"/>
</dbReference>
<dbReference type="SUPFAM" id="SSF52317">
    <property type="entry name" value="Class I glutamine amidotransferase-like"/>
    <property type="match status" value="1"/>
</dbReference>